<dbReference type="Proteomes" id="UP001229421">
    <property type="component" value="Unassembled WGS sequence"/>
</dbReference>
<dbReference type="InterPro" id="IPR000719">
    <property type="entry name" value="Prot_kinase_dom"/>
</dbReference>
<dbReference type="InterPro" id="IPR001245">
    <property type="entry name" value="Ser-Thr/Tyr_kinase_cat_dom"/>
</dbReference>
<sequence length="443" mass="49099">MSVYIGNVHHEEILRLQECLSKYERSGDGKAPQGLYPGYIIFFVQSALMIAGSRERQCGVHVLLLNLERERRYIRTVHTNMGCLHSSDGIASLLKKKKRTSDNSNSGPNNEEENAVQSTAANAPTIFTFDQLAAATENFKADNLVGEGGFGRVYKGKLEDFDQIVAVKRQDRKGDQGLDEFSNELSTLSLLDHPNLVKLIGYCSEEHEKLLVYEFMPLGSLDKHLYGAHPNKKQLDWKSRLKIAADAARGLAYLHDRAKPPIVHRDFKTSNILLDEDLNVKLSDFGLAKEGPVGDQTHVLAPVTGTYGYCAPDYRNTGRLTFKSDVYSFGVVLLELITGRKALDGTRPIGEVDLVSWALRLFKKKKKFRDMVDPALEGRYPLDGLYYALSICVDCLNEKADSRPVAANVVRALDILVSQNNDPQKDSHGAGPSGVKKGDEGEG</sequence>
<dbReference type="InterPro" id="IPR011009">
    <property type="entry name" value="Kinase-like_dom_sf"/>
</dbReference>
<evidence type="ECO:0000256" key="11">
    <source>
        <dbReference type="PROSITE-ProRule" id="PRU10141"/>
    </source>
</evidence>
<evidence type="ECO:0000256" key="8">
    <source>
        <dbReference type="ARBA" id="ARBA00022840"/>
    </source>
</evidence>
<keyword evidence="5" id="KW-0808">Transferase</keyword>
<evidence type="ECO:0000256" key="3">
    <source>
        <dbReference type="ARBA" id="ARBA00022475"/>
    </source>
</evidence>
<feature type="region of interest" description="Disordered" evidence="13">
    <location>
        <begin position="419"/>
        <end position="443"/>
    </location>
</feature>
<evidence type="ECO:0000256" key="1">
    <source>
        <dbReference type="ARBA" id="ARBA00004193"/>
    </source>
</evidence>
<protein>
    <recommendedName>
        <fullName evidence="14">Protein kinase domain-containing protein</fullName>
    </recommendedName>
</protein>
<dbReference type="FunFam" id="3.30.200.20:FF:000039">
    <property type="entry name" value="receptor-like protein kinase FERONIA"/>
    <property type="match status" value="1"/>
</dbReference>
<evidence type="ECO:0000256" key="13">
    <source>
        <dbReference type="SAM" id="MobiDB-lite"/>
    </source>
</evidence>
<name>A0AAD8NED1_TARER</name>
<dbReference type="PROSITE" id="PS00107">
    <property type="entry name" value="PROTEIN_KINASE_ATP"/>
    <property type="match status" value="1"/>
</dbReference>
<feature type="region of interest" description="Disordered" evidence="13">
    <location>
        <begin position="95"/>
        <end position="117"/>
    </location>
</feature>
<dbReference type="CDD" id="cd14066">
    <property type="entry name" value="STKc_IRAK"/>
    <property type="match status" value="1"/>
</dbReference>
<proteinExistence type="inferred from homology"/>
<keyword evidence="4 12" id="KW-0723">Serine/threonine-protein kinase</keyword>
<evidence type="ECO:0000256" key="12">
    <source>
        <dbReference type="RuleBase" id="RU000304"/>
    </source>
</evidence>
<organism evidence="15 16">
    <name type="scientific">Tagetes erecta</name>
    <name type="common">African marigold</name>
    <dbReference type="NCBI Taxonomy" id="13708"/>
    <lineage>
        <taxon>Eukaryota</taxon>
        <taxon>Viridiplantae</taxon>
        <taxon>Streptophyta</taxon>
        <taxon>Embryophyta</taxon>
        <taxon>Tracheophyta</taxon>
        <taxon>Spermatophyta</taxon>
        <taxon>Magnoliopsida</taxon>
        <taxon>eudicotyledons</taxon>
        <taxon>Gunneridae</taxon>
        <taxon>Pentapetalae</taxon>
        <taxon>asterids</taxon>
        <taxon>campanulids</taxon>
        <taxon>Asterales</taxon>
        <taxon>Asteraceae</taxon>
        <taxon>Asteroideae</taxon>
        <taxon>Heliantheae alliance</taxon>
        <taxon>Tageteae</taxon>
        <taxon>Tagetes</taxon>
    </lineage>
</organism>
<keyword evidence="16" id="KW-1185">Reference proteome</keyword>
<dbReference type="InterPro" id="IPR008271">
    <property type="entry name" value="Ser/Thr_kinase_AS"/>
</dbReference>
<dbReference type="GO" id="GO:0005886">
    <property type="term" value="C:plasma membrane"/>
    <property type="evidence" value="ECO:0007669"/>
    <property type="project" value="UniProtKB-SubCell"/>
</dbReference>
<keyword evidence="8 11" id="KW-0067">ATP-binding</keyword>
<reference evidence="15" key="1">
    <citation type="journal article" date="2023" name="bioRxiv">
        <title>Improved chromosome-level genome assembly for marigold (Tagetes erecta).</title>
        <authorList>
            <person name="Jiang F."/>
            <person name="Yuan L."/>
            <person name="Wang S."/>
            <person name="Wang H."/>
            <person name="Xu D."/>
            <person name="Wang A."/>
            <person name="Fan W."/>
        </authorList>
    </citation>
    <scope>NUCLEOTIDE SEQUENCE</scope>
    <source>
        <strain evidence="15">WSJ</strain>
        <tissue evidence="15">Leaf</tissue>
    </source>
</reference>
<dbReference type="AlphaFoldDB" id="A0AAD8NED1"/>
<dbReference type="Gene3D" id="1.10.510.10">
    <property type="entry name" value="Transferase(Phosphotransferase) domain 1"/>
    <property type="match status" value="1"/>
</dbReference>
<gene>
    <name evidence="15" type="ORF">QVD17_34292</name>
</gene>
<evidence type="ECO:0000256" key="10">
    <source>
        <dbReference type="ARBA" id="ARBA00023288"/>
    </source>
</evidence>
<feature type="domain" description="Protein kinase" evidence="14">
    <location>
        <begin position="139"/>
        <end position="417"/>
    </location>
</feature>
<keyword evidence="7" id="KW-0418">Kinase</keyword>
<dbReference type="PANTHER" id="PTHR47985">
    <property type="entry name" value="OS07G0668900 PROTEIN"/>
    <property type="match status" value="1"/>
</dbReference>
<dbReference type="Gene3D" id="3.30.200.20">
    <property type="entry name" value="Phosphorylase Kinase, domain 1"/>
    <property type="match status" value="1"/>
</dbReference>
<evidence type="ECO:0000256" key="9">
    <source>
        <dbReference type="ARBA" id="ARBA00023136"/>
    </source>
</evidence>
<dbReference type="InterPro" id="IPR017441">
    <property type="entry name" value="Protein_kinase_ATP_BS"/>
</dbReference>
<dbReference type="Pfam" id="PF07714">
    <property type="entry name" value="PK_Tyr_Ser-Thr"/>
    <property type="match status" value="1"/>
</dbReference>
<keyword evidence="9" id="KW-0472">Membrane</keyword>
<dbReference type="EMBL" id="JAUHHV010000009">
    <property type="protein sequence ID" value="KAK1412785.1"/>
    <property type="molecule type" value="Genomic_DNA"/>
</dbReference>
<keyword evidence="3" id="KW-1003">Cell membrane</keyword>
<accession>A0AAD8NED1</accession>
<evidence type="ECO:0000313" key="15">
    <source>
        <dbReference type="EMBL" id="KAK1412785.1"/>
    </source>
</evidence>
<feature type="binding site" evidence="11">
    <location>
        <position position="168"/>
    </location>
    <ligand>
        <name>ATP</name>
        <dbReference type="ChEBI" id="CHEBI:30616"/>
    </ligand>
</feature>
<evidence type="ECO:0000256" key="2">
    <source>
        <dbReference type="ARBA" id="ARBA00008684"/>
    </source>
</evidence>
<evidence type="ECO:0000259" key="14">
    <source>
        <dbReference type="PROSITE" id="PS50011"/>
    </source>
</evidence>
<dbReference type="PROSITE" id="PS50011">
    <property type="entry name" value="PROTEIN_KINASE_DOM"/>
    <property type="match status" value="1"/>
</dbReference>
<dbReference type="SUPFAM" id="SSF56112">
    <property type="entry name" value="Protein kinase-like (PK-like)"/>
    <property type="match status" value="1"/>
</dbReference>
<dbReference type="PANTHER" id="PTHR47985:SF44">
    <property type="entry name" value="SERINE_THREONINE-PROTEIN KINASE PBS1"/>
    <property type="match status" value="1"/>
</dbReference>
<evidence type="ECO:0000313" key="16">
    <source>
        <dbReference type="Proteomes" id="UP001229421"/>
    </source>
</evidence>
<keyword evidence="6 11" id="KW-0547">Nucleotide-binding</keyword>
<keyword evidence="10" id="KW-0449">Lipoprotein</keyword>
<comment type="subcellular location">
    <subcellularLocation>
        <location evidence="1">Cell membrane</location>
        <topology evidence="1">Lipid-anchor</topology>
    </subcellularLocation>
</comment>
<dbReference type="GO" id="GO:0005524">
    <property type="term" value="F:ATP binding"/>
    <property type="evidence" value="ECO:0007669"/>
    <property type="project" value="UniProtKB-UniRule"/>
</dbReference>
<comment type="caution">
    <text evidence="15">The sequence shown here is derived from an EMBL/GenBank/DDBJ whole genome shotgun (WGS) entry which is preliminary data.</text>
</comment>
<dbReference type="PROSITE" id="PS00108">
    <property type="entry name" value="PROTEIN_KINASE_ST"/>
    <property type="match status" value="1"/>
</dbReference>
<comment type="similarity">
    <text evidence="2">Belongs to the protein kinase superfamily. Ser/Thr protein kinase family.</text>
</comment>
<dbReference type="GO" id="GO:0004674">
    <property type="term" value="F:protein serine/threonine kinase activity"/>
    <property type="evidence" value="ECO:0007669"/>
    <property type="project" value="UniProtKB-KW"/>
</dbReference>
<dbReference type="FunFam" id="1.10.510.10:FF:000032">
    <property type="entry name" value="Serine/threonine-protein kinase PBS1"/>
    <property type="match status" value="1"/>
</dbReference>
<evidence type="ECO:0000256" key="5">
    <source>
        <dbReference type="ARBA" id="ARBA00022679"/>
    </source>
</evidence>
<evidence type="ECO:0000256" key="7">
    <source>
        <dbReference type="ARBA" id="ARBA00022777"/>
    </source>
</evidence>
<evidence type="ECO:0000256" key="4">
    <source>
        <dbReference type="ARBA" id="ARBA00022527"/>
    </source>
</evidence>
<evidence type="ECO:0000256" key="6">
    <source>
        <dbReference type="ARBA" id="ARBA00022741"/>
    </source>
</evidence>